<keyword evidence="3" id="KW-1185">Reference proteome</keyword>
<sequence>MKRADREPHTPLGSLRHEPAIDGVFRRIRRRLAGWEEAPGIELALAADHNPECVDIHALDFPTADHLPSGDVEEIDLAKLPYSELFWASPACPAWTDAKGKKRYFDKSGTAGSAKSRRSATRPG</sequence>
<dbReference type="Proteomes" id="UP000638263">
    <property type="component" value="Unassembled WGS sequence"/>
</dbReference>
<evidence type="ECO:0000256" key="1">
    <source>
        <dbReference type="SAM" id="MobiDB-lite"/>
    </source>
</evidence>
<proteinExistence type="predicted"/>
<organism evidence="2 3">
    <name type="scientific">Nocardia jinanensis</name>
    <dbReference type="NCBI Taxonomy" id="382504"/>
    <lineage>
        <taxon>Bacteria</taxon>
        <taxon>Bacillati</taxon>
        <taxon>Actinomycetota</taxon>
        <taxon>Actinomycetes</taxon>
        <taxon>Mycobacteriales</taxon>
        <taxon>Nocardiaceae</taxon>
        <taxon>Nocardia</taxon>
    </lineage>
</organism>
<dbReference type="AlphaFoldDB" id="A0A917VUK1"/>
<comment type="caution">
    <text evidence="2">The sequence shown here is derived from an EMBL/GenBank/DDBJ whole genome shotgun (WGS) entry which is preliminary data.</text>
</comment>
<accession>A0A917VUK1</accession>
<protein>
    <submittedName>
        <fullName evidence="2">Uncharacterized protein</fullName>
    </submittedName>
</protein>
<evidence type="ECO:0000313" key="2">
    <source>
        <dbReference type="EMBL" id="GGL19255.1"/>
    </source>
</evidence>
<name>A0A917VUK1_9NOCA</name>
<feature type="compositionally biased region" description="Basic residues" evidence="1">
    <location>
        <begin position="115"/>
        <end position="124"/>
    </location>
</feature>
<dbReference type="EMBL" id="BMMH01000007">
    <property type="protein sequence ID" value="GGL19255.1"/>
    <property type="molecule type" value="Genomic_DNA"/>
</dbReference>
<feature type="region of interest" description="Disordered" evidence="1">
    <location>
        <begin position="104"/>
        <end position="124"/>
    </location>
</feature>
<evidence type="ECO:0000313" key="3">
    <source>
        <dbReference type="Proteomes" id="UP000638263"/>
    </source>
</evidence>
<dbReference type="Gene3D" id="3.40.50.150">
    <property type="entry name" value="Vaccinia Virus protein VP39"/>
    <property type="match status" value="1"/>
</dbReference>
<reference evidence="2" key="1">
    <citation type="journal article" date="2014" name="Int. J. Syst. Evol. Microbiol.">
        <title>Complete genome sequence of Corynebacterium casei LMG S-19264T (=DSM 44701T), isolated from a smear-ripened cheese.</title>
        <authorList>
            <consortium name="US DOE Joint Genome Institute (JGI-PGF)"/>
            <person name="Walter F."/>
            <person name="Albersmeier A."/>
            <person name="Kalinowski J."/>
            <person name="Ruckert C."/>
        </authorList>
    </citation>
    <scope>NUCLEOTIDE SEQUENCE</scope>
    <source>
        <strain evidence="2">CGMCC 4.3508</strain>
    </source>
</reference>
<dbReference type="InterPro" id="IPR029063">
    <property type="entry name" value="SAM-dependent_MTases_sf"/>
</dbReference>
<gene>
    <name evidence="2" type="ORF">GCM10011588_37310</name>
</gene>
<reference evidence="2" key="2">
    <citation type="submission" date="2020-09" db="EMBL/GenBank/DDBJ databases">
        <authorList>
            <person name="Sun Q."/>
            <person name="Zhou Y."/>
        </authorList>
    </citation>
    <scope>NUCLEOTIDE SEQUENCE</scope>
    <source>
        <strain evidence="2">CGMCC 4.3508</strain>
    </source>
</reference>
<dbReference type="SUPFAM" id="SSF53335">
    <property type="entry name" value="S-adenosyl-L-methionine-dependent methyltransferases"/>
    <property type="match status" value="1"/>
</dbReference>